<sequence>MVGTSERAWYRRKRLYAVLLLLVLLVLYFDRALLGKWMYPLQYEALIVEQSQAYDVDPYLIASIIRVESNFRPTKTSPKGAIGLMQLMPPTAEWIAKQEGDEPAGPERLQEADRNIRYGTWYVRSLQQQFASDGEAKRDAIARVAAAYNAGPGNVERWLSEGRWDGTLDRADDIPFGETRHYVHRVYYYYVKYEQTYPELAPNP</sequence>
<keyword evidence="4" id="KW-1185">Reference proteome</keyword>
<feature type="domain" description="Transglycosylase SLT" evidence="2">
    <location>
        <begin position="47"/>
        <end position="163"/>
    </location>
</feature>
<protein>
    <submittedName>
        <fullName evidence="3">Lytic transglycosylase domain-containing protein</fullName>
    </submittedName>
</protein>
<comment type="caution">
    <text evidence="3">The sequence shown here is derived from an EMBL/GenBank/DDBJ whole genome shotgun (WGS) entry which is preliminary data.</text>
</comment>
<dbReference type="InterPro" id="IPR023346">
    <property type="entry name" value="Lysozyme-like_dom_sf"/>
</dbReference>
<dbReference type="Pfam" id="PF01464">
    <property type="entry name" value="SLT"/>
    <property type="match status" value="1"/>
</dbReference>
<proteinExistence type="inferred from homology"/>
<comment type="similarity">
    <text evidence="1">Belongs to the transglycosylase Slt family.</text>
</comment>
<dbReference type="OrthoDB" id="9815002at2"/>
<organism evidence="3 4">
    <name type="scientific">Paenibacillus antri</name>
    <dbReference type="NCBI Taxonomy" id="2582848"/>
    <lineage>
        <taxon>Bacteria</taxon>
        <taxon>Bacillati</taxon>
        <taxon>Bacillota</taxon>
        <taxon>Bacilli</taxon>
        <taxon>Bacillales</taxon>
        <taxon>Paenibacillaceae</taxon>
        <taxon>Paenibacillus</taxon>
    </lineage>
</organism>
<dbReference type="GO" id="GO:0008933">
    <property type="term" value="F:peptidoglycan lytic transglycosylase activity"/>
    <property type="evidence" value="ECO:0007669"/>
    <property type="project" value="InterPro"/>
</dbReference>
<dbReference type="GO" id="GO:0000270">
    <property type="term" value="P:peptidoglycan metabolic process"/>
    <property type="evidence" value="ECO:0007669"/>
    <property type="project" value="InterPro"/>
</dbReference>
<dbReference type="InterPro" id="IPR000189">
    <property type="entry name" value="Transglyc_AS"/>
</dbReference>
<dbReference type="AlphaFoldDB" id="A0A5R9FY57"/>
<dbReference type="EMBL" id="VCIW01000036">
    <property type="protein sequence ID" value="TLS48421.1"/>
    <property type="molecule type" value="Genomic_DNA"/>
</dbReference>
<evidence type="ECO:0000313" key="4">
    <source>
        <dbReference type="Proteomes" id="UP000309676"/>
    </source>
</evidence>
<evidence type="ECO:0000259" key="2">
    <source>
        <dbReference type="Pfam" id="PF01464"/>
    </source>
</evidence>
<dbReference type="PANTHER" id="PTHR37423:SF5">
    <property type="entry name" value="SOLUBLE LYTIC MUREIN TRANSGLYCOSYLASE"/>
    <property type="match status" value="1"/>
</dbReference>
<dbReference type="GO" id="GO:0016020">
    <property type="term" value="C:membrane"/>
    <property type="evidence" value="ECO:0007669"/>
    <property type="project" value="InterPro"/>
</dbReference>
<evidence type="ECO:0000313" key="3">
    <source>
        <dbReference type="EMBL" id="TLS48421.1"/>
    </source>
</evidence>
<dbReference type="RefSeq" id="WP_138198155.1">
    <property type="nucleotide sequence ID" value="NZ_VCIW01000036.1"/>
</dbReference>
<dbReference type="InterPro" id="IPR008258">
    <property type="entry name" value="Transglycosylase_SLT_dom_1"/>
</dbReference>
<dbReference type="PROSITE" id="PS00922">
    <property type="entry name" value="TRANSGLYCOSYLASE"/>
    <property type="match status" value="1"/>
</dbReference>
<dbReference type="Gene3D" id="1.10.530.10">
    <property type="match status" value="1"/>
</dbReference>
<accession>A0A5R9FY57</accession>
<gene>
    <name evidence="3" type="ORF">FE782_30605</name>
</gene>
<dbReference type="SUPFAM" id="SSF53955">
    <property type="entry name" value="Lysozyme-like"/>
    <property type="match status" value="1"/>
</dbReference>
<reference evidence="3 4" key="1">
    <citation type="submission" date="2019-05" db="EMBL/GenBank/DDBJ databases">
        <authorList>
            <person name="Narsing Rao M.P."/>
            <person name="Li W.J."/>
        </authorList>
    </citation>
    <scope>NUCLEOTIDE SEQUENCE [LARGE SCALE GENOMIC DNA]</scope>
    <source>
        <strain evidence="3 4">SYSU_K30003</strain>
    </source>
</reference>
<dbReference type="PANTHER" id="PTHR37423">
    <property type="entry name" value="SOLUBLE LYTIC MUREIN TRANSGLYCOSYLASE-RELATED"/>
    <property type="match status" value="1"/>
</dbReference>
<name>A0A5R9FY57_9BACL</name>
<evidence type="ECO:0000256" key="1">
    <source>
        <dbReference type="ARBA" id="ARBA00007734"/>
    </source>
</evidence>
<dbReference type="Proteomes" id="UP000309676">
    <property type="component" value="Unassembled WGS sequence"/>
</dbReference>
<dbReference type="CDD" id="cd16896">
    <property type="entry name" value="LT_Slt70-like"/>
    <property type="match status" value="1"/>
</dbReference>